<feature type="coiled-coil region" evidence="1">
    <location>
        <begin position="431"/>
        <end position="458"/>
    </location>
</feature>
<keyword evidence="4" id="KW-0031">Aminopeptidase</keyword>
<dbReference type="PANTHER" id="PTHR11731:SF193">
    <property type="entry name" value="DIPEPTIDYL PEPTIDASE 9"/>
    <property type="match status" value="1"/>
</dbReference>
<dbReference type="GO" id="GO:0006508">
    <property type="term" value="P:proteolysis"/>
    <property type="evidence" value="ECO:0007669"/>
    <property type="project" value="InterPro"/>
</dbReference>
<dbReference type="Pfam" id="PF00326">
    <property type="entry name" value="Peptidase_S9"/>
    <property type="match status" value="1"/>
</dbReference>
<evidence type="ECO:0000256" key="1">
    <source>
        <dbReference type="SAM" id="Coils"/>
    </source>
</evidence>
<dbReference type="Gene3D" id="2.120.10.30">
    <property type="entry name" value="TolB, C-terminal domain"/>
    <property type="match status" value="1"/>
</dbReference>
<dbReference type="GO" id="GO:0008239">
    <property type="term" value="F:dipeptidyl-peptidase activity"/>
    <property type="evidence" value="ECO:0007669"/>
    <property type="project" value="TreeGrafter"/>
</dbReference>
<sequence length="1077" mass="122655">MPSHSVFGPRLCVYAWVFTFASCIAVDGLHSQDVTRKTLDHGDYDVWNSLSGPSLSHDGNWILYTVKSGEIDGEGTLHIQQTTTGREYVIERGTGARFTADSRFVIYRITPEKKKVKQLRKQKKDSDEMPQAILQIVELDSGDVMTLEGVRSFALPKENGDWVACLMEKSNEPDEIDKTASGDREIYVVTPEGLQRPAKKLKLKSREEVARQRGSIEAAAKTEVAEETASEKHDEDEDDESEQKDKPTGTPLKLIHLDTQVVRTFPAVRSFRFSKEGKWLAFVTSVDAPESGERKPSNQSDKQKGKKAKGAESKERDASEQTDRGPGDGVHVIELKSLALRTIVSGVGEYKNLAFNEDGSRLAFIGNKEDYESKTPSWDLYQWNAGAKKATRLVTEGDQGLPARWWIAPQSIPIFSDDDRRLYFQTAPIPEAVLKQRKAKAKAKAKAEEREVEDDDSDDRAKLDIWHWQDPTLQPQQLLEAERERNRRYRAAYVFKSKRMIQLEDSEIPSIRVDERSPAQLAVANTDVPYRKTLSWEVPGFQDVYLVNLNSGRRERVLENVRWDASISPHGKYLVWFDAEQEKWFAKATKGKDAKTIEISKGIKHSLHDELDDHPTLPPAYGTAGWMDDDRAILIYDSHDIWKLDPTGESKPNCITQGQGRKRDIRFRYRRLDQEQRSIDPAATLILTAFHRDTKASGFYALDLASLERDGKKQNAKEGDTKKKSLRQLIILDENLSELQKAKESDRVVFTRSTFRRFPDLWTSTTDFEEIHRVSDANPQQDEYSWGTAELTHWKAQDDQALDGILMKPDGFDPSKQYPMLVYFYERSSDNLHRYFPPAAGRSIICFSFYVSRGYVVFIPDIPYTTGQPGQSAANAILPGVDHLIAQGFVDKDRIGMQGHSWGGYQTAYLVTQTDRFACAEAGAPVSNMTSAYGGIRWSSGRSRMFQYERTQSRIGEDLWSARKKYIENSPLFFADKVNTPLLILHNDQDGAVPWYQGIELFVALRRLEKPAWMLNYNGDPHWVMGDHNRRDFAIRMQQFFDHYLKDAPEPEWMAVGVPAVEKGENFGLDLLEPMEE</sequence>
<dbReference type="GO" id="GO:0008236">
    <property type="term" value="F:serine-type peptidase activity"/>
    <property type="evidence" value="ECO:0007669"/>
    <property type="project" value="InterPro"/>
</dbReference>
<dbReference type="InterPro" id="IPR001375">
    <property type="entry name" value="Peptidase_S9_cat"/>
</dbReference>
<dbReference type="SUPFAM" id="SSF53474">
    <property type="entry name" value="alpha/beta-Hydrolases"/>
    <property type="match status" value="1"/>
</dbReference>
<comment type="caution">
    <text evidence="4">The sequence shown here is derived from an EMBL/GenBank/DDBJ whole genome shotgun (WGS) entry which is preliminary data.</text>
</comment>
<gene>
    <name evidence="4" type="ORF">FHS27_004719</name>
</gene>
<dbReference type="InterPro" id="IPR029058">
    <property type="entry name" value="AB_hydrolase_fold"/>
</dbReference>
<keyword evidence="4" id="KW-0378">Hydrolase</keyword>
<evidence type="ECO:0000256" key="2">
    <source>
        <dbReference type="SAM" id="MobiDB-lite"/>
    </source>
</evidence>
<feature type="compositionally biased region" description="Basic and acidic residues" evidence="2">
    <location>
        <begin position="309"/>
        <end position="329"/>
    </location>
</feature>
<evidence type="ECO:0000259" key="3">
    <source>
        <dbReference type="Pfam" id="PF00326"/>
    </source>
</evidence>
<feature type="domain" description="Peptidase S9 prolyl oligopeptidase catalytic" evidence="3">
    <location>
        <begin position="852"/>
        <end position="1047"/>
    </location>
</feature>
<evidence type="ECO:0000313" key="4">
    <source>
        <dbReference type="EMBL" id="MBB3208885.1"/>
    </source>
</evidence>
<dbReference type="Proteomes" id="UP000536179">
    <property type="component" value="Unassembled WGS sequence"/>
</dbReference>
<keyword evidence="5" id="KW-1185">Reference proteome</keyword>
<dbReference type="Gene3D" id="3.40.50.1820">
    <property type="entry name" value="alpha/beta hydrolase"/>
    <property type="match status" value="1"/>
</dbReference>
<reference evidence="4 5" key="1">
    <citation type="submission" date="2020-08" db="EMBL/GenBank/DDBJ databases">
        <title>Genomic Encyclopedia of Type Strains, Phase III (KMG-III): the genomes of soil and plant-associated and newly described type strains.</title>
        <authorList>
            <person name="Whitman W."/>
        </authorList>
    </citation>
    <scope>NUCLEOTIDE SEQUENCE [LARGE SCALE GENOMIC DNA]</scope>
    <source>
        <strain evidence="4 5">CECT 8075</strain>
    </source>
</reference>
<accession>A0A7W5H8B3</accession>
<name>A0A7W5H8B3_9BACT</name>
<keyword evidence="4" id="KW-0645">Protease</keyword>
<dbReference type="PANTHER" id="PTHR11731">
    <property type="entry name" value="PROTEASE FAMILY S9B,C DIPEPTIDYL-PEPTIDASE IV-RELATED"/>
    <property type="match status" value="1"/>
</dbReference>
<feature type="region of interest" description="Disordered" evidence="2">
    <location>
        <begin position="287"/>
        <end position="329"/>
    </location>
</feature>
<protein>
    <submittedName>
        <fullName evidence="4">Dipeptidyl aminopeptidase/acylaminoacyl peptidase</fullName>
    </submittedName>
</protein>
<dbReference type="GO" id="GO:0004177">
    <property type="term" value="F:aminopeptidase activity"/>
    <property type="evidence" value="ECO:0007669"/>
    <property type="project" value="UniProtKB-KW"/>
</dbReference>
<dbReference type="SUPFAM" id="SSF82171">
    <property type="entry name" value="DPP6 N-terminal domain-like"/>
    <property type="match status" value="1"/>
</dbReference>
<evidence type="ECO:0000313" key="5">
    <source>
        <dbReference type="Proteomes" id="UP000536179"/>
    </source>
</evidence>
<dbReference type="RefSeq" id="WP_184307112.1">
    <property type="nucleotide sequence ID" value="NZ_JACHXU010000019.1"/>
</dbReference>
<dbReference type="InterPro" id="IPR050278">
    <property type="entry name" value="Serine_Prot_S9B/DPPIV"/>
</dbReference>
<keyword evidence="1" id="KW-0175">Coiled coil</keyword>
<proteinExistence type="predicted"/>
<organism evidence="4 5">
    <name type="scientific">Aporhodopirellula rubra</name>
    <dbReference type="NCBI Taxonomy" id="980271"/>
    <lineage>
        <taxon>Bacteria</taxon>
        <taxon>Pseudomonadati</taxon>
        <taxon>Planctomycetota</taxon>
        <taxon>Planctomycetia</taxon>
        <taxon>Pirellulales</taxon>
        <taxon>Pirellulaceae</taxon>
        <taxon>Aporhodopirellula</taxon>
    </lineage>
</organism>
<feature type="region of interest" description="Disordered" evidence="2">
    <location>
        <begin position="199"/>
        <end position="252"/>
    </location>
</feature>
<dbReference type="InterPro" id="IPR011042">
    <property type="entry name" value="6-blade_b-propeller_TolB-like"/>
</dbReference>
<dbReference type="AlphaFoldDB" id="A0A7W5H8B3"/>
<dbReference type="EMBL" id="JACHXU010000019">
    <property type="protein sequence ID" value="MBB3208885.1"/>
    <property type="molecule type" value="Genomic_DNA"/>
</dbReference>